<dbReference type="AlphaFoldDB" id="A0A0S4J7I1"/>
<evidence type="ECO:0000313" key="4">
    <source>
        <dbReference type="Proteomes" id="UP000051952"/>
    </source>
</evidence>
<organism evidence="3 4">
    <name type="scientific">Bodo saltans</name>
    <name type="common">Flagellated protozoan</name>
    <dbReference type="NCBI Taxonomy" id="75058"/>
    <lineage>
        <taxon>Eukaryota</taxon>
        <taxon>Discoba</taxon>
        <taxon>Euglenozoa</taxon>
        <taxon>Kinetoplastea</taxon>
        <taxon>Metakinetoplastina</taxon>
        <taxon>Eubodonida</taxon>
        <taxon>Bodonidae</taxon>
        <taxon>Bodo</taxon>
    </lineage>
</organism>
<name>A0A0S4J7I1_BODSA</name>
<comment type="similarity">
    <text evidence="1">Belongs to the PhzF family.</text>
</comment>
<gene>
    <name evidence="3" type="ORF">BSAL_93125</name>
</gene>
<dbReference type="GO" id="GO:0016853">
    <property type="term" value="F:isomerase activity"/>
    <property type="evidence" value="ECO:0007669"/>
    <property type="project" value="UniProtKB-KW"/>
</dbReference>
<sequence length="344" mass="36746">MTSVPLFLVDSFTTEVFRGNPAGVVLIAAAAICGSSEAPQLPLQDKNEKTTTTVAEESRWIWSGVCSDSILQACASELNLSETVFLVPFLRSDENNKIDDTSLSSFPQVSCTAAVNNAFLIRWFTPDREVGLCGHATLAAAHILFTAAPPSFFGTDLPLGNVVKFFNDASGWVSVSRGGIAEKKNEEGNLTTAPHRTPVVEAVGEQQVVVASGEYIINFPLRTPYVLWKSEGGTSRSSNTTTTASTATLSVLGDICASVGLTVDDADEFCLHDGSRKYLLVVKGGVDVIQRATPNIATMREVFACCVAESSSPAHPLVPLAPLSLTITSRTECLEAVGRRQWEL</sequence>
<dbReference type="VEuPathDB" id="TriTrypDB:BSAL_93125"/>
<dbReference type="InterPro" id="IPR003719">
    <property type="entry name" value="Phenazine_PhzF-like"/>
</dbReference>
<dbReference type="SUPFAM" id="SSF54506">
    <property type="entry name" value="Diaminopimelate epimerase-like"/>
    <property type="match status" value="1"/>
</dbReference>
<evidence type="ECO:0000256" key="2">
    <source>
        <dbReference type="ARBA" id="ARBA00023235"/>
    </source>
</evidence>
<accession>A0A0S4J7I1</accession>
<dbReference type="Gene3D" id="3.10.310.10">
    <property type="entry name" value="Diaminopimelate Epimerase, Chain A, domain 1"/>
    <property type="match status" value="1"/>
</dbReference>
<dbReference type="PANTHER" id="PTHR13774:SF17">
    <property type="entry name" value="PHENAZINE BIOSYNTHESIS-LIKE DOMAIN-CONTAINING PROTEIN"/>
    <property type="match status" value="1"/>
</dbReference>
<dbReference type="Proteomes" id="UP000051952">
    <property type="component" value="Unassembled WGS sequence"/>
</dbReference>
<proteinExistence type="inferred from homology"/>
<reference evidence="4" key="1">
    <citation type="submission" date="2015-09" db="EMBL/GenBank/DDBJ databases">
        <authorList>
            <consortium name="Pathogen Informatics"/>
        </authorList>
    </citation>
    <scope>NUCLEOTIDE SEQUENCE [LARGE SCALE GENOMIC DNA]</scope>
    <source>
        <strain evidence="4">Lake Konstanz</strain>
    </source>
</reference>
<keyword evidence="4" id="KW-1185">Reference proteome</keyword>
<dbReference type="OrthoDB" id="75169at2759"/>
<protein>
    <recommendedName>
        <fullName evidence="5">Phenazine biosynthesis protein</fullName>
    </recommendedName>
</protein>
<evidence type="ECO:0008006" key="5">
    <source>
        <dbReference type="Google" id="ProtNLM"/>
    </source>
</evidence>
<dbReference type="Pfam" id="PF02567">
    <property type="entry name" value="PhzC-PhzF"/>
    <property type="match status" value="1"/>
</dbReference>
<evidence type="ECO:0000313" key="3">
    <source>
        <dbReference type="EMBL" id="CUG86437.1"/>
    </source>
</evidence>
<dbReference type="GO" id="GO:0005737">
    <property type="term" value="C:cytoplasm"/>
    <property type="evidence" value="ECO:0007669"/>
    <property type="project" value="TreeGrafter"/>
</dbReference>
<keyword evidence="2" id="KW-0413">Isomerase</keyword>
<evidence type="ECO:0000256" key="1">
    <source>
        <dbReference type="ARBA" id="ARBA00008270"/>
    </source>
</evidence>
<dbReference type="EMBL" id="CYKH01001302">
    <property type="protein sequence ID" value="CUG86437.1"/>
    <property type="molecule type" value="Genomic_DNA"/>
</dbReference>
<dbReference type="PANTHER" id="PTHR13774">
    <property type="entry name" value="PHENAZINE BIOSYNTHESIS PROTEIN"/>
    <property type="match status" value="1"/>
</dbReference>